<dbReference type="EMBL" id="BLLK01000045">
    <property type="protein sequence ID" value="GFH51214.1"/>
    <property type="molecule type" value="Genomic_DNA"/>
</dbReference>
<comment type="caution">
    <text evidence="3">The sequence shown here is derived from an EMBL/GenBank/DDBJ whole genome shotgun (WGS) entry which is preliminary data.</text>
</comment>
<feature type="compositionally biased region" description="Polar residues" evidence="1">
    <location>
        <begin position="35"/>
        <end position="55"/>
    </location>
</feature>
<dbReference type="Proteomes" id="UP001054902">
    <property type="component" value="Unassembled WGS sequence"/>
</dbReference>
<evidence type="ECO:0000313" key="3">
    <source>
        <dbReference type="EMBL" id="GFH51214.1"/>
    </source>
</evidence>
<accession>A0AAD3H605</accession>
<dbReference type="SMART" id="SM00513">
    <property type="entry name" value="SAP"/>
    <property type="match status" value="1"/>
</dbReference>
<dbReference type="Pfam" id="PF02037">
    <property type="entry name" value="SAP"/>
    <property type="match status" value="1"/>
</dbReference>
<feature type="compositionally biased region" description="Polar residues" evidence="1">
    <location>
        <begin position="91"/>
        <end position="104"/>
    </location>
</feature>
<feature type="region of interest" description="Disordered" evidence="1">
    <location>
        <begin position="1"/>
        <end position="63"/>
    </location>
</feature>
<proteinExistence type="predicted"/>
<dbReference type="PROSITE" id="PS50800">
    <property type="entry name" value="SAP"/>
    <property type="match status" value="1"/>
</dbReference>
<gene>
    <name evidence="3" type="ORF">CTEN210_07690</name>
</gene>
<feature type="compositionally biased region" description="Polar residues" evidence="1">
    <location>
        <begin position="112"/>
        <end position="129"/>
    </location>
</feature>
<feature type="region of interest" description="Disordered" evidence="1">
    <location>
        <begin position="301"/>
        <end position="346"/>
    </location>
</feature>
<name>A0AAD3H605_9STRA</name>
<protein>
    <recommendedName>
        <fullName evidence="2">SAP domain-containing protein</fullName>
    </recommendedName>
</protein>
<feature type="region of interest" description="Disordered" evidence="1">
    <location>
        <begin position="85"/>
        <end position="129"/>
    </location>
</feature>
<evidence type="ECO:0000259" key="2">
    <source>
        <dbReference type="PROSITE" id="PS50800"/>
    </source>
</evidence>
<dbReference type="InterPro" id="IPR036361">
    <property type="entry name" value="SAP_dom_sf"/>
</dbReference>
<feature type="domain" description="SAP" evidence="2">
    <location>
        <begin position="215"/>
        <end position="249"/>
    </location>
</feature>
<evidence type="ECO:0000256" key="1">
    <source>
        <dbReference type="SAM" id="MobiDB-lite"/>
    </source>
</evidence>
<evidence type="ECO:0000313" key="4">
    <source>
        <dbReference type="Proteomes" id="UP001054902"/>
    </source>
</evidence>
<dbReference type="Gene3D" id="1.10.720.30">
    <property type="entry name" value="SAP domain"/>
    <property type="match status" value="1"/>
</dbReference>
<sequence>MTHLEEITNSPEKPQECREIGQFSPFNRKRKAETTEINDNSLKQSPPSTELSQHLTTDKENEQVNGISLSKERLQFEHNSKSFKNDAGTLSHDSNVESNCNATSLVDPVSSPPSQATTQDSSSIGSKPNAPTTAVNGYFPYPPTQAVNGYFPNAPTPLMGVPFVPPTPLMGVPFVPPTPLMGVPFVPTPLMGVPLVPTPLMGVPLVPTPFMGVDYSSLTVPALKDELRSRGLKVGGNKFELIARLQEFDLIARLQEYHQQHEEQVSGALSDILNREDTNGCFPLQQSEEEIKEAKRLKKNELQRERRRENKEKIKAIEQKPEETRTEKEETLLQAQKEKRLKDNERYHNKKEKYERICAKPKEERSEDEKTFVQQYEEQRDLKNEQARERWQERKDEYNEQKRERYQERKDEYERISEIPEEARSKEECMFMYEYKHYLELKSEYNKKRRREKGSLTIDEFEEESKKFTENVALSCPDPSQAPSTAEMITKYLKNKHDEENNENIKKNFLARMLYENYNIFHFGVCPIEDMQKILTDEEEELDVIIPYLEFLAQFTTLPHVDHLDPHHVIHQRGISAATSELYSWWLQRFLESIRVGLNHAFVRDNIQQLKGAKVYMFGKHEPEEEWGIRFIRAANHHLQNMQNFVITRDPVIPDFVLEITFGATGFFDPHTTIDLIRINGQECELRIWGPP</sequence>
<organism evidence="3 4">
    <name type="scientific">Chaetoceros tenuissimus</name>
    <dbReference type="NCBI Taxonomy" id="426638"/>
    <lineage>
        <taxon>Eukaryota</taxon>
        <taxon>Sar</taxon>
        <taxon>Stramenopiles</taxon>
        <taxon>Ochrophyta</taxon>
        <taxon>Bacillariophyta</taxon>
        <taxon>Coscinodiscophyceae</taxon>
        <taxon>Chaetocerotophycidae</taxon>
        <taxon>Chaetocerotales</taxon>
        <taxon>Chaetocerotaceae</taxon>
        <taxon>Chaetoceros</taxon>
    </lineage>
</organism>
<reference evidence="3 4" key="1">
    <citation type="journal article" date="2021" name="Sci. Rep.">
        <title>The genome of the diatom Chaetoceros tenuissimus carries an ancient integrated fragment of an extant virus.</title>
        <authorList>
            <person name="Hongo Y."/>
            <person name="Kimura K."/>
            <person name="Takaki Y."/>
            <person name="Yoshida Y."/>
            <person name="Baba S."/>
            <person name="Kobayashi G."/>
            <person name="Nagasaki K."/>
            <person name="Hano T."/>
            <person name="Tomaru Y."/>
        </authorList>
    </citation>
    <scope>NUCLEOTIDE SEQUENCE [LARGE SCALE GENOMIC DNA]</scope>
    <source>
        <strain evidence="3 4">NIES-3715</strain>
    </source>
</reference>
<dbReference type="SUPFAM" id="SSF68906">
    <property type="entry name" value="SAP domain"/>
    <property type="match status" value="1"/>
</dbReference>
<keyword evidence="4" id="KW-1185">Reference proteome</keyword>
<dbReference type="AlphaFoldDB" id="A0AAD3H605"/>
<feature type="region of interest" description="Disordered" evidence="1">
    <location>
        <begin position="361"/>
        <end position="407"/>
    </location>
</feature>
<dbReference type="InterPro" id="IPR003034">
    <property type="entry name" value="SAP_dom"/>
</dbReference>